<evidence type="ECO:0000256" key="1">
    <source>
        <dbReference type="ARBA" id="ARBA00022737"/>
    </source>
</evidence>
<comment type="caution">
    <text evidence="6">The sequence shown here is derived from an EMBL/GenBank/DDBJ whole genome shotgun (WGS) entry which is preliminary data.</text>
</comment>
<accession>A0A2B4RPG6</accession>
<feature type="domain" description="Ig-like" evidence="4">
    <location>
        <begin position="257"/>
        <end position="357"/>
    </location>
</feature>
<dbReference type="PROSITE" id="PS50835">
    <property type="entry name" value="IG_LIKE"/>
    <property type="match status" value="3"/>
</dbReference>
<dbReference type="Gene3D" id="2.60.40.10">
    <property type="entry name" value="Immunoglobulins"/>
    <property type="match status" value="5"/>
</dbReference>
<name>A0A2B4RPG6_STYPI</name>
<reference evidence="7" key="1">
    <citation type="journal article" date="2017" name="bioRxiv">
        <title>Comparative analysis of the genomes of Stylophora pistillata and Acropora digitifera provides evidence for extensive differences between species of corals.</title>
        <authorList>
            <person name="Voolstra C.R."/>
            <person name="Li Y."/>
            <person name="Liew Y.J."/>
            <person name="Baumgarten S."/>
            <person name="Zoccola D."/>
            <person name="Flot J.-F."/>
            <person name="Tambutte S."/>
            <person name="Allemand D."/>
            <person name="Aranda M."/>
        </authorList>
    </citation>
    <scope>NUCLEOTIDE SEQUENCE [LARGE SCALE GENOMIC DNA]</scope>
</reference>
<keyword evidence="3" id="KW-1133">Transmembrane helix</keyword>
<dbReference type="InterPro" id="IPR007110">
    <property type="entry name" value="Ig-like_dom"/>
</dbReference>
<evidence type="ECO:0000259" key="5">
    <source>
        <dbReference type="PROSITE" id="PS50853"/>
    </source>
</evidence>
<dbReference type="EMBL" id="LSMT01000424">
    <property type="protein sequence ID" value="PFX18218.1"/>
    <property type="molecule type" value="Genomic_DNA"/>
</dbReference>
<dbReference type="PANTHER" id="PTHR44170">
    <property type="entry name" value="PROTEIN SIDEKICK"/>
    <property type="match status" value="1"/>
</dbReference>
<dbReference type="CDD" id="cd00096">
    <property type="entry name" value="Ig"/>
    <property type="match status" value="2"/>
</dbReference>
<dbReference type="CDD" id="cd00063">
    <property type="entry name" value="FN3"/>
    <property type="match status" value="1"/>
</dbReference>
<evidence type="ECO:0000313" key="7">
    <source>
        <dbReference type="Proteomes" id="UP000225706"/>
    </source>
</evidence>
<feature type="domain" description="Ig-like" evidence="4">
    <location>
        <begin position="362"/>
        <end position="440"/>
    </location>
</feature>
<proteinExistence type="predicted"/>
<feature type="transmembrane region" description="Helical" evidence="3">
    <location>
        <begin position="561"/>
        <end position="584"/>
    </location>
</feature>
<dbReference type="InterPro" id="IPR003598">
    <property type="entry name" value="Ig_sub2"/>
</dbReference>
<dbReference type="InterPro" id="IPR003961">
    <property type="entry name" value="FN3_dom"/>
</dbReference>
<keyword evidence="7" id="KW-1185">Reference proteome</keyword>
<dbReference type="AlphaFoldDB" id="A0A2B4RPG6"/>
<feature type="domain" description="Fibronectin type-III" evidence="5">
    <location>
        <begin position="447"/>
        <end position="541"/>
    </location>
</feature>
<dbReference type="GO" id="GO:0098609">
    <property type="term" value="P:cell-cell adhesion"/>
    <property type="evidence" value="ECO:0007669"/>
    <property type="project" value="TreeGrafter"/>
</dbReference>
<protein>
    <submittedName>
        <fullName evidence="6">Neuroglian</fullName>
    </submittedName>
</protein>
<dbReference type="InterPro" id="IPR003599">
    <property type="entry name" value="Ig_sub"/>
</dbReference>
<gene>
    <name evidence="6" type="primary">Nrg</name>
    <name evidence="6" type="ORF">AWC38_SpisGene17428</name>
</gene>
<dbReference type="Pfam" id="PF13927">
    <property type="entry name" value="Ig_3"/>
    <property type="match status" value="2"/>
</dbReference>
<evidence type="ECO:0000256" key="2">
    <source>
        <dbReference type="ARBA" id="ARBA00023157"/>
    </source>
</evidence>
<keyword evidence="2" id="KW-1015">Disulfide bond</keyword>
<sequence>MAFTILHCRVIRVPFESTCAPSVFLCVYKSMERIYFLALMLSLVTANSVAYRRPPEITNFLQKDLVNPEDVEFKGFKLPCGAAGTNISWTWKHNDTEITSFRRSPHYSLNGDGTLTGKYLSSQHSGTYQCIVKDKDTKIEVFSRKLKVAITAPGDFIDRERKSVKVDLGKPFRFQCPKHAAGFGSSYAWVKPSNIHLSRNERRGISPDGTLLIAYLTQKDMDEINYDGVRCRIRAGNTYEDSGKLFLVKNNPQQTDPGTPVALSWASKPAVDELAIEGRRKILYCFVNGRPTPEITWKKNGTRIVHGQNSYEIPRHYFGHRLVITNVNRESHQDVYTCEANNSRDNDNPMVHSINLEVKVKPAFVTKPRNQTVLEKGTTTFYCNAKGRPPPNITWVKDGVTVGLGSTLRFETTWRKQSGRYWCHAKNGLNYVINASAFLNVLYVPSPPVNVTITHCNDWRVELHWIPSPSTAAPITYYLIEQASSEDPVRFGLLYKVSIPDTTSKTFNVCKDSFPRFRIRAVNNVGKSLPSSPVNTTCQGTETDFGASQPEVTKTLIYQKAWFLTILVLVAFVVLISALAMFFISYYKGRGKKYEVGKRERERGYNDQAKQSEENIEEEEISNLVGNAEKSDTTGGNILHDTCLLQYHLADDNDGEDLVFDVAPRGNRKYGKKKPFYPTQKSTLDAMKAELSENAPSVACRKVSSASGGMLGAQQPGQLMIRFDTNATCKNDIL</sequence>
<dbReference type="SMART" id="SM00409">
    <property type="entry name" value="IG"/>
    <property type="match status" value="3"/>
</dbReference>
<dbReference type="SMART" id="SM00408">
    <property type="entry name" value="IGc2"/>
    <property type="match status" value="3"/>
</dbReference>
<dbReference type="PROSITE" id="PS50853">
    <property type="entry name" value="FN3"/>
    <property type="match status" value="1"/>
</dbReference>
<keyword evidence="1" id="KW-0677">Repeat</keyword>
<dbReference type="InterPro" id="IPR036179">
    <property type="entry name" value="Ig-like_dom_sf"/>
</dbReference>
<dbReference type="STRING" id="50429.A0A2B4RPG6"/>
<dbReference type="InterPro" id="IPR013783">
    <property type="entry name" value="Ig-like_fold"/>
</dbReference>
<keyword evidence="3" id="KW-0472">Membrane</keyword>
<feature type="domain" description="Ig-like" evidence="4">
    <location>
        <begin position="55"/>
        <end position="140"/>
    </location>
</feature>
<dbReference type="PANTHER" id="PTHR44170:SF54">
    <property type="entry name" value="FI24025P1"/>
    <property type="match status" value="1"/>
</dbReference>
<dbReference type="OrthoDB" id="5977422at2759"/>
<evidence type="ECO:0000256" key="3">
    <source>
        <dbReference type="SAM" id="Phobius"/>
    </source>
</evidence>
<dbReference type="SUPFAM" id="SSF49265">
    <property type="entry name" value="Fibronectin type III"/>
    <property type="match status" value="1"/>
</dbReference>
<organism evidence="6 7">
    <name type="scientific">Stylophora pistillata</name>
    <name type="common">Smooth cauliflower coral</name>
    <dbReference type="NCBI Taxonomy" id="50429"/>
    <lineage>
        <taxon>Eukaryota</taxon>
        <taxon>Metazoa</taxon>
        <taxon>Cnidaria</taxon>
        <taxon>Anthozoa</taxon>
        <taxon>Hexacorallia</taxon>
        <taxon>Scleractinia</taxon>
        <taxon>Astrocoeniina</taxon>
        <taxon>Pocilloporidae</taxon>
        <taxon>Stylophora</taxon>
    </lineage>
</organism>
<keyword evidence="3" id="KW-0812">Transmembrane</keyword>
<dbReference type="Proteomes" id="UP000225706">
    <property type="component" value="Unassembled WGS sequence"/>
</dbReference>
<dbReference type="SUPFAM" id="SSF48726">
    <property type="entry name" value="Immunoglobulin"/>
    <property type="match status" value="3"/>
</dbReference>
<evidence type="ECO:0000259" key="4">
    <source>
        <dbReference type="PROSITE" id="PS50835"/>
    </source>
</evidence>
<evidence type="ECO:0000313" key="6">
    <source>
        <dbReference type="EMBL" id="PFX18218.1"/>
    </source>
</evidence>
<dbReference type="InterPro" id="IPR036116">
    <property type="entry name" value="FN3_sf"/>
</dbReference>